<proteinExistence type="predicted"/>
<keyword evidence="1" id="KW-0732">Signal</keyword>
<accession>A0ABT8UX96</accession>
<dbReference type="EMBL" id="JAUMJH010000012">
    <property type="protein sequence ID" value="MDO3656868.1"/>
    <property type="molecule type" value="Genomic_DNA"/>
</dbReference>
<sequence>MNTNLTFKALLVALVLGMTACASMSGGASNDKYQPSYLQSHLIQGQTTKAEVIAMFGEPKSKSISSDKSEYWYYSFNQSHSPLGALASSSSQTVNTGISILKNRLMQAIPNGGSGEVGAMVQSAKVDAANAATGTDNANKSENLQIRFDRNGRVERFNLSQ</sequence>
<keyword evidence="3" id="KW-1185">Reference proteome</keyword>
<dbReference type="RefSeq" id="WP_005269453.1">
    <property type="nucleotide sequence ID" value="NZ_JAUMJH010000012.1"/>
</dbReference>
<evidence type="ECO:0000313" key="2">
    <source>
        <dbReference type="EMBL" id="MDO3656868.1"/>
    </source>
</evidence>
<organism evidence="2 3">
    <name type="scientific">Acinetobacter genomosp. 15BJ</name>
    <dbReference type="NCBI Taxonomy" id="106651"/>
    <lineage>
        <taxon>Bacteria</taxon>
        <taxon>Pseudomonadati</taxon>
        <taxon>Pseudomonadota</taxon>
        <taxon>Gammaproteobacteria</taxon>
        <taxon>Moraxellales</taxon>
        <taxon>Moraxellaceae</taxon>
        <taxon>Acinetobacter</taxon>
    </lineage>
</organism>
<evidence type="ECO:0000256" key="1">
    <source>
        <dbReference type="SAM" id="SignalP"/>
    </source>
</evidence>
<evidence type="ECO:0008006" key="4">
    <source>
        <dbReference type="Google" id="ProtNLM"/>
    </source>
</evidence>
<comment type="caution">
    <text evidence="2">The sequence shown here is derived from an EMBL/GenBank/DDBJ whole genome shotgun (WGS) entry which is preliminary data.</text>
</comment>
<name>A0ABT8UX96_9GAMM</name>
<dbReference type="Proteomes" id="UP001168902">
    <property type="component" value="Unassembled WGS sequence"/>
</dbReference>
<gene>
    <name evidence="2" type="ORF">Q3V53_06560</name>
</gene>
<evidence type="ECO:0000313" key="3">
    <source>
        <dbReference type="Proteomes" id="UP001168902"/>
    </source>
</evidence>
<feature type="signal peptide" evidence="1">
    <location>
        <begin position="1"/>
        <end position="24"/>
    </location>
</feature>
<protein>
    <recommendedName>
        <fullName evidence="4">Outer membrane protein assembly factor BamE</fullName>
    </recommendedName>
</protein>
<reference evidence="2 3" key="1">
    <citation type="submission" date="2023-07" db="EMBL/GenBank/DDBJ databases">
        <title>A novel proteolytic Acinetobacter species.</title>
        <authorList>
            <person name="Nemec A."/>
            <person name="Radolfova-Krizova L."/>
        </authorList>
    </citation>
    <scope>NUCLEOTIDE SEQUENCE [LARGE SCALE GENOMIC DNA]</scope>
    <source>
        <strain evidence="2 3">NIPH 1865</strain>
    </source>
</reference>
<feature type="chain" id="PRO_5045841836" description="Outer membrane protein assembly factor BamE" evidence="1">
    <location>
        <begin position="25"/>
        <end position="161"/>
    </location>
</feature>